<dbReference type="Pfam" id="PF03641">
    <property type="entry name" value="Lysine_decarbox"/>
    <property type="match status" value="1"/>
</dbReference>
<dbReference type="SUPFAM" id="SSF102405">
    <property type="entry name" value="MCP/YpsA-like"/>
    <property type="match status" value="1"/>
</dbReference>
<comment type="similarity">
    <text evidence="1">Belongs to the LOG family.</text>
</comment>
<reference evidence="3" key="1">
    <citation type="submission" date="2017-09" db="EMBL/GenBank/DDBJ databases">
        <title>Depth-based differentiation of microbial function through sediment-hosted aquifers and enrichment of novel symbionts in the deep terrestrial subsurface.</title>
        <authorList>
            <person name="Probst A.J."/>
            <person name="Ladd B."/>
            <person name="Jarett J.K."/>
            <person name="Geller-Mcgrath D.E."/>
            <person name="Sieber C.M.K."/>
            <person name="Emerson J.B."/>
            <person name="Anantharaman K."/>
            <person name="Thomas B.C."/>
            <person name="Malmstrom R."/>
            <person name="Stieglmeier M."/>
            <person name="Klingl A."/>
            <person name="Woyke T."/>
            <person name="Ryan C.M."/>
            <person name="Banfield J.F."/>
        </authorList>
    </citation>
    <scope>NUCLEOTIDE SEQUENCE [LARGE SCALE GENOMIC DNA]</scope>
</reference>
<dbReference type="Proteomes" id="UP000229315">
    <property type="component" value="Unassembled WGS sequence"/>
</dbReference>
<accession>A0A2H0UGT3</accession>
<evidence type="ECO:0000313" key="3">
    <source>
        <dbReference type="Proteomes" id="UP000229315"/>
    </source>
</evidence>
<evidence type="ECO:0000313" key="2">
    <source>
        <dbReference type="EMBL" id="PIR85570.1"/>
    </source>
</evidence>
<dbReference type="GO" id="GO:0016787">
    <property type="term" value="F:hydrolase activity"/>
    <property type="evidence" value="ECO:0007669"/>
    <property type="project" value="UniProtKB-KW"/>
</dbReference>
<dbReference type="GO" id="GO:0005829">
    <property type="term" value="C:cytosol"/>
    <property type="evidence" value="ECO:0007669"/>
    <property type="project" value="TreeGrafter"/>
</dbReference>
<comment type="caution">
    <text evidence="2">The sequence shown here is derived from an EMBL/GenBank/DDBJ whole genome shotgun (WGS) entry which is preliminary data.</text>
</comment>
<gene>
    <name evidence="2" type="ORF">COU15_00125</name>
</gene>
<dbReference type="PANTHER" id="PTHR43393:SF3">
    <property type="entry name" value="LYSINE DECARBOXYLASE-LIKE PROTEIN"/>
    <property type="match status" value="1"/>
</dbReference>
<dbReference type="InterPro" id="IPR005269">
    <property type="entry name" value="LOG"/>
</dbReference>
<name>A0A2H0UGT3_9BACT</name>
<dbReference type="PANTHER" id="PTHR43393">
    <property type="entry name" value="CYTOKININ RIBOSIDE 5'-MONOPHOSPHATE PHOSPHORIBOHYDROLASE"/>
    <property type="match status" value="1"/>
</dbReference>
<dbReference type="EMBL" id="PFBH01000001">
    <property type="protein sequence ID" value="PIR85570.1"/>
    <property type="molecule type" value="Genomic_DNA"/>
</dbReference>
<dbReference type="NCBIfam" id="TIGR00730">
    <property type="entry name" value="Rossman fold protein, TIGR00730 family"/>
    <property type="match status" value="1"/>
</dbReference>
<dbReference type="Gene3D" id="3.40.50.450">
    <property type="match status" value="1"/>
</dbReference>
<keyword evidence="1" id="KW-0203">Cytokinin biosynthesis</keyword>
<dbReference type="EC" id="3.2.2.n1" evidence="1"/>
<dbReference type="AlphaFoldDB" id="A0A2H0UGT3"/>
<protein>
    <recommendedName>
        <fullName evidence="1">Cytokinin riboside 5'-monophosphate phosphoribohydrolase</fullName>
        <ecNumber evidence="1">3.2.2.n1</ecNumber>
    </recommendedName>
</protein>
<organism evidence="2 3">
    <name type="scientific">Candidatus Kaiserbacteria bacterium CG10_big_fil_rev_8_21_14_0_10_45_20</name>
    <dbReference type="NCBI Taxonomy" id="1974607"/>
    <lineage>
        <taxon>Bacteria</taxon>
        <taxon>Candidatus Kaiseribacteriota</taxon>
    </lineage>
</organism>
<evidence type="ECO:0000256" key="1">
    <source>
        <dbReference type="RuleBase" id="RU363015"/>
    </source>
</evidence>
<dbReference type="InterPro" id="IPR052341">
    <property type="entry name" value="LOG_family_nucleotidases"/>
</dbReference>
<sequence>MYEVENWRIERMSKELKDGFDFVRKYKLGVTFFGSARCTVGEKNYNAAVELAGKLSNAGFSVITGGAGGIMEAGNRGAKEAGGSSVGLNINLPHEQGTNEFVTDSMIFNYFFTRKVMLTFASELYVYFPGGFGTLDELFEILTLVQTRKIKRVPILLFGKEYWGPLTAFIDSTLKAQGLIDAEDTGLYTLVDTVEEAYEAAIDLVKC</sequence>
<proteinExistence type="inferred from homology"/>
<dbReference type="GO" id="GO:0009691">
    <property type="term" value="P:cytokinin biosynthetic process"/>
    <property type="evidence" value="ECO:0007669"/>
    <property type="project" value="UniProtKB-UniRule"/>
</dbReference>
<dbReference type="InterPro" id="IPR031100">
    <property type="entry name" value="LOG_fam"/>
</dbReference>
<keyword evidence="1" id="KW-0378">Hydrolase</keyword>